<proteinExistence type="predicted"/>
<reference evidence="6" key="1">
    <citation type="submission" date="2016-10" db="EMBL/GenBank/DDBJ databases">
        <authorList>
            <person name="Varghese N."/>
            <person name="Submissions S."/>
        </authorList>
    </citation>
    <scope>NUCLEOTIDE SEQUENCE [LARGE SCALE GENOMIC DNA]</scope>
    <source>
        <strain evidence="6">UNC178MFTsu3.1</strain>
    </source>
</reference>
<dbReference type="Proteomes" id="UP000199477">
    <property type="component" value="Unassembled WGS sequence"/>
</dbReference>
<dbReference type="STRING" id="500610.SAMN02799615_04206"/>
<evidence type="ECO:0000256" key="3">
    <source>
        <dbReference type="ARBA" id="ARBA00022801"/>
    </source>
</evidence>
<dbReference type="PANTHER" id="PTHR30404:SF0">
    <property type="entry name" value="N-ACETYLMURAMOYL-L-ALANINE AMIDASE AMIC"/>
    <property type="match status" value="1"/>
</dbReference>
<dbReference type="AlphaFoldDB" id="A0A1I2JST0"/>
<accession>A0A1I2JST0</accession>
<gene>
    <name evidence="5" type="ORF">SAMN02799615_04206</name>
</gene>
<dbReference type="SUPFAM" id="SSF53187">
    <property type="entry name" value="Zn-dependent exopeptidases"/>
    <property type="match status" value="1"/>
</dbReference>
<dbReference type="EC" id="3.5.1.28" evidence="2"/>
<organism evidence="5 6">
    <name type="scientific">Dyella marensis</name>
    <dbReference type="NCBI Taxonomy" id="500610"/>
    <lineage>
        <taxon>Bacteria</taxon>
        <taxon>Pseudomonadati</taxon>
        <taxon>Pseudomonadota</taxon>
        <taxon>Gammaproteobacteria</taxon>
        <taxon>Lysobacterales</taxon>
        <taxon>Rhodanobacteraceae</taxon>
        <taxon>Dyella</taxon>
    </lineage>
</organism>
<evidence type="ECO:0000256" key="2">
    <source>
        <dbReference type="ARBA" id="ARBA00011901"/>
    </source>
</evidence>
<name>A0A1I2JST0_9GAMM</name>
<protein>
    <recommendedName>
        <fullName evidence="2">N-acetylmuramoyl-L-alanine amidase</fullName>
        <ecNumber evidence="2">3.5.1.28</ecNumber>
    </recommendedName>
</protein>
<evidence type="ECO:0000259" key="4">
    <source>
        <dbReference type="SMART" id="SM00646"/>
    </source>
</evidence>
<dbReference type="SMART" id="SM00646">
    <property type="entry name" value="Ami_3"/>
    <property type="match status" value="1"/>
</dbReference>
<dbReference type="EMBL" id="FONH01000030">
    <property type="protein sequence ID" value="SFF57239.1"/>
    <property type="molecule type" value="Genomic_DNA"/>
</dbReference>
<keyword evidence="6" id="KW-1185">Reference proteome</keyword>
<keyword evidence="3" id="KW-0378">Hydrolase</keyword>
<dbReference type="Pfam" id="PF01520">
    <property type="entry name" value="Amidase_3"/>
    <property type="match status" value="1"/>
</dbReference>
<dbReference type="InterPro" id="IPR002508">
    <property type="entry name" value="MurNAc-LAA_cat"/>
</dbReference>
<dbReference type="GO" id="GO:0030288">
    <property type="term" value="C:outer membrane-bounded periplasmic space"/>
    <property type="evidence" value="ECO:0007669"/>
    <property type="project" value="TreeGrafter"/>
</dbReference>
<evidence type="ECO:0000313" key="5">
    <source>
        <dbReference type="EMBL" id="SFF57239.1"/>
    </source>
</evidence>
<comment type="catalytic activity">
    <reaction evidence="1">
        <text>Hydrolyzes the link between N-acetylmuramoyl residues and L-amino acid residues in certain cell-wall glycopeptides.</text>
        <dbReference type="EC" id="3.5.1.28"/>
    </reaction>
</comment>
<feature type="domain" description="MurNAc-LAA" evidence="4">
    <location>
        <begin position="227"/>
        <end position="346"/>
    </location>
</feature>
<dbReference type="CDD" id="cd02696">
    <property type="entry name" value="MurNAc-LAA"/>
    <property type="match status" value="1"/>
</dbReference>
<dbReference type="InterPro" id="IPR050695">
    <property type="entry name" value="N-acetylmuramoyl_amidase_3"/>
</dbReference>
<evidence type="ECO:0000256" key="1">
    <source>
        <dbReference type="ARBA" id="ARBA00001561"/>
    </source>
</evidence>
<dbReference type="GO" id="GO:0008745">
    <property type="term" value="F:N-acetylmuramoyl-L-alanine amidase activity"/>
    <property type="evidence" value="ECO:0007669"/>
    <property type="project" value="UniProtKB-EC"/>
</dbReference>
<dbReference type="Gene3D" id="3.40.630.40">
    <property type="entry name" value="Zn-dependent exopeptidases"/>
    <property type="match status" value="1"/>
</dbReference>
<dbReference type="PANTHER" id="PTHR30404">
    <property type="entry name" value="N-ACETYLMURAMOYL-L-ALANINE AMIDASE"/>
    <property type="match status" value="1"/>
</dbReference>
<sequence>MEQHLSRRLYEAANGRTWFDERQGPINVTVKFDDAGQLLVDLGPGLGELSNTAEMEDLESWLINAADLEVADRFTHRGIVFRFDGKDMYFYHPEERPPPPRRSASLNGVPRIVLSPGHGYYRLYGKKDNYSWVFQRSEQHGVQEDVITMEYAELLQEEMRQRIWGAVPVLARFDASYTHAETKQPWRHISARYYLAWQYPKNPEIWHSLPDDKTQGRERLEDIRSRPFFANHVDAAAAVHLHTNAEPSGTVRGTRVYYHRGSPESKKLADRLLCGMKEIVRSLPRYEDFPMDEEARNDGNYGENRLAAMPSALVELAFHSNKGDAAALLDDDFKKAVVSGLTKGFKLYREGAECEPFMVELGEGYGYTNHIGTVTLSFKGYPRTPVDFHFEEFDCGPLATECINQYGSRYSVSSPMYYPLRCPNRPGPHKYRLTMTDADGVISNAAEGEINCKFVDW</sequence>
<dbReference type="GO" id="GO:0009253">
    <property type="term" value="P:peptidoglycan catabolic process"/>
    <property type="evidence" value="ECO:0007669"/>
    <property type="project" value="InterPro"/>
</dbReference>
<evidence type="ECO:0000313" key="6">
    <source>
        <dbReference type="Proteomes" id="UP000199477"/>
    </source>
</evidence>